<dbReference type="EMBL" id="BNEK01000005">
    <property type="protein sequence ID" value="GHJ33667.1"/>
    <property type="molecule type" value="Genomic_DNA"/>
</dbReference>
<gene>
    <name evidence="2" type="ORF">TPA0910_81000</name>
</gene>
<evidence type="ECO:0000256" key="1">
    <source>
        <dbReference type="SAM" id="MobiDB-lite"/>
    </source>
</evidence>
<name>A0ABQ3UDJ6_STRHY</name>
<feature type="compositionally biased region" description="Basic residues" evidence="1">
    <location>
        <begin position="56"/>
        <end position="70"/>
    </location>
</feature>
<dbReference type="Proteomes" id="UP001054854">
    <property type="component" value="Unassembled WGS sequence"/>
</dbReference>
<protein>
    <submittedName>
        <fullName evidence="2">Uncharacterized protein</fullName>
    </submittedName>
</protein>
<feature type="region of interest" description="Disordered" evidence="1">
    <location>
        <begin position="47"/>
        <end position="88"/>
    </location>
</feature>
<proteinExistence type="predicted"/>
<reference evidence="2" key="1">
    <citation type="submission" date="2024-05" db="EMBL/GenBank/DDBJ databases">
        <title>Whole genome shotgun sequence of Streptomyces hygroscopicus NBRC 113678.</title>
        <authorList>
            <person name="Komaki H."/>
            <person name="Tamura T."/>
        </authorList>
    </citation>
    <scope>NUCLEOTIDE SEQUENCE</scope>
    <source>
        <strain evidence="2">N11-34</strain>
    </source>
</reference>
<organism evidence="2 3">
    <name type="scientific">Streptomyces hygroscopicus</name>
    <dbReference type="NCBI Taxonomy" id="1912"/>
    <lineage>
        <taxon>Bacteria</taxon>
        <taxon>Bacillati</taxon>
        <taxon>Actinomycetota</taxon>
        <taxon>Actinomycetes</taxon>
        <taxon>Kitasatosporales</taxon>
        <taxon>Streptomycetaceae</taxon>
        <taxon>Streptomyces</taxon>
        <taxon>Streptomyces violaceusniger group</taxon>
    </lineage>
</organism>
<sequence>MEGEDAESGGEARGRVRYAALLERVCHGRDGPGVFESGARSCNSAFSAMTAGGRGPHARRPGVKPSRRGRAPTPRHLTHPTSGRGDDD</sequence>
<accession>A0ABQ3UDJ6</accession>
<comment type="caution">
    <text evidence="2">The sequence shown here is derived from an EMBL/GenBank/DDBJ whole genome shotgun (WGS) entry which is preliminary data.</text>
</comment>
<evidence type="ECO:0000313" key="3">
    <source>
        <dbReference type="Proteomes" id="UP001054854"/>
    </source>
</evidence>
<keyword evidence="3" id="KW-1185">Reference proteome</keyword>
<evidence type="ECO:0000313" key="2">
    <source>
        <dbReference type="EMBL" id="GHJ33667.1"/>
    </source>
</evidence>